<sequence>MEKIEFPNGACETFSDHVSHGVESSLATDGLMTVSTEMPSRPTEDVNVTEVPVTECRVENSGDLGSTDSTESPKVCDASATEIPDGPDNSAVSVREVHQNKRSIASDEVSRALIQRKQPLMELISSEEGYVRRLKMVKERYMPIVSTARTPATPLANEAALLSSTVFSSSGTISSGSGPASQPPTVPDDLAARWRIVWGNWIQLCEWHSAFLEKLTCLADTDPDRIPKLFIDSRARLRSIYSKYCENHRKAALIAEQYRDYFEELRIYLCDKEDVVSYLMQPVQRIMRYQLPMAEIVKYTQRACIPELHLWTKALDIMKEIPKDTQLILEAARIDGFPGVITALGNILIRGDLLVATATRDQLLETVTAYKLALQESTNSMGLPDSVHAVVRSTFGAPVAQPGNHRSLTAPISPIAASQANTVEIQTANSQGVSTTGGSTGGSVVPLSDAGVTVESNSSELFVGNLKFTESRLFLFEQMLVVTEEAKLKRRVTSLDTFSQSTYQFRAAINVNKMRYESHWYNCSLPNGHTNADAAALDQFLSTGLAPDDLRFAVLDQTPGRDVVYVIDPITSANREAWVVQLRDIQRMQHEFLLALQDPRRFKTGARDESWSGTRLSTDTTAHTPNRPESPTPIVCTDSSQLGTQSQIRQRKWPSFTMNRPRRLGSSSSSSSTAVTTTTASSSTTTVTKSGFSRPQLSSAAGPEPLLCADRSTGAGSLSRSLSAERRPFLRASSSTRSSSKLCPGSGQETGDDPDAPPFRKSSLSANSSLKITNQIGLVVDSTGNISPDTSTGVSKVGAGKKRNVFASLFGRNKSKQRANRQAATQPLPTGPSLPSSVAEHADTAEDLSHPPRPPVLSANSSSHSSRPESASAIQLSSFGDIQ</sequence>
<feature type="compositionally biased region" description="Polar residues" evidence="2">
    <location>
        <begin position="689"/>
        <end position="699"/>
    </location>
</feature>
<evidence type="ECO:0000256" key="2">
    <source>
        <dbReference type="SAM" id="MobiDB-lite"/>
    </source>
</evidence>
<dbReference type="InterPro" id="IPR055251">
    <property type="entry name" value="SOS1_NGEF_PH"/>
</dbReference>
<feature type="region of interest" description="Disordered" evidence="2">
    <location>
        <begin position="604"/>
        <end position="766"/>
    </location>
</feature>
<feature type="compositionally biased region" description="Polar residues" evidence="2">
    <location>
        <begin position="874"/>
        <end position="883"/>
    </location>
</feature>
<dbReference type="AlphaFoldDB" id="A0A504YF51"/>
<feature type="compositionally biased region" description="Polar residues" evidence="2">
    <location>
        <begin position="637"/>
        <end position="648"/>
    </location>
</feature>
<dbReference type="GO" id="GO:0005085">
    <property type="term" value="F:guanyl-nucleotide exchange factor activity"/>
    <property type="evidence" value="ECO:0007669"/>
    <property type="project" value="UniProtKB-KW"/>
</dbReference>
<keyword evidence="5" id="KW-1185">Reference proteome</keyword>
<dbReference type="SUPFAM" id="SSF48065">
    <property type="entry name" value="DBL homology domain (DH-domain)"/>
    <property type="match status" value="1"/>
</dbReference>
<dbReference type="PROSITE" id="PS50010">
    <property type="entry name" value="DH_2"/>
    <property type="match status" value="1"/>
</dbReference>
<evidence type="ECO:0000313" key="4">
    <source>
        <dbReference type="EMBL" id="TPP57168.1"/>
    </source>
</evidence>
<dbReference type="Gene3D" id="1.20.900.10">
    <property type="entry name" value="Dbl homology (DH) domain"/>
    <property type="match status" value="1"/>
</dbReference>
<dbReference type="InterPro" id="IPR000219">
    <property type="entry name" value="DH_dom"/>
</dbReference>
<reference evidence="4 5" key="1">
    <citation type="submission" date="2019-04" db="EMBL/GenBank/DDBJ databases">
        <title>Annotation for the trematode Fasciola gigantica.</title>
        <authorList>
            <person name="Choi Y.-J."/>
        </authorList>
    </citation>
    <scope>NUCLEOTIDE SEQUENCE [LARGE SCALE GENOMIC DNA]</scope>
    <source>
        <strain evidence="4">Uganda_cow_1</strain>
    </source>
</reference>
<feature type="region of interest" description="Disordered" evidence="2">
    <location>
        <begin position="808"/>
        <end position="883"/>
    </location>
</feature>
<evidence type="ECO:0000256" key="1">
    <source>
        <dbReference type="ARBA" id="ARBA00022658"/>
    </source>
</evidence>
<dbReference type="Proteomes" id="UP000316759">
    <property type="component" value="Unassembled WGS sequence"/>
</dbReference>
<dbReference type="EMBL" id="SUNJ01013591">
    <property type="protein sequence ID" value="TPP57168.1"/>
    <property type="molecule type" value="Genomic_DNA"/>
</dbReference>
<feature type="compositionally biased region" description="Basic and acidic residues" evidence="2">
    <location>
        <begin position="840"/>
        <end position="850"/>
    </location>
</feature>
<feature type="compositionally biased region" description="Low complexity" evidence="2">
    <location>
        <begin position="858"/>
        <end position="873"/>
    </location>
</feature>
<dbReference type="STRING" id="46835.A0A504YF51"/>
<dbReference type="Pfam" id="PF22697">
    <property type="entry name" value="SOS1_NGEF_PH"/>
    <property type="match status" value="1"/>
</dbReference>
<dbReference type="InterPro" id="IPR035899">
    <property type="entry name" value="DBL_dom_sf"/>
</dbReference>
<evidence type="ECO:0000313" key="5">
    <source>
        <dbReference type="Proteomes" id="UP000316759"/>
    </source>
</evidence>
<dbReference type="GO" id="GO:0019898">
    <property type="term" value="C:extrinsic component of membrane"/>
    <property type="evidence" value="ECO:0007669"/>
    <property type="project" value="TreeGrafter"/>
</dbReference>
<feature type="compositionally biased region" description="Low complexity" evidence="2">
    <location>
        <begin position="666"/>
        <end position="688"/>
    </location>
</feature>
<dbReference type="Pfam" id="PF00621">
    <property type="entry name" value="RhoGEF"/>
    <property type="match status" value="1"/>
</dbReference>
<organism evidence="4 5">
    <name type="scientific">Fasciola gigantica</name>
    <name type="common">Giant liver fluke</name>
    <dbReference type="NCBI Taxonomy" id="46835"/>
    <lineage>
        <taxon>Eukaryota</taxon>
        <taxon>Metazoa</taxon>
        <taxon>Spiralia</taxon>
        <taxon>Lophotrochozoa</taxon>
        <taxon>Platyhelminthes</taxon>
        <taxon>Trematoda</taxon>
        <taxon>Digenea</taxon>
        <taxon>Plagiorchiida</taxon>
        <taxon>Echinostomata</taxon>
        <taxon>Echinostomatoidea</taxon>
        <taxon>Fasciolidae</taxon>
        <taxon>Fasciola</taxon>
    </lineage>
</organism>
<dbReference type="InterPro" id="IPR011993">
    <property type="entry name" value="PH-like_dom_sf"/>
</dbReference>
<dbReference type="PANTHER" id="PTHR22826:SF106">
    <property type="entry name" value="TRIO, ISOFORM A"/>
    <property type="match status" value="1"/>
</dbReference>
<protein>
    <submittedName>
        <fullName evidence="4">Triple functional domain protein</fullName>
    </submittedName>
</protein>
<gene>
    <name evidence="4" type="ORF">FGIG_00431</name>
</gene>
<dbReference type="InterPro" id="IPR051336">
    <property type="entry name" value="RhoGEF_Guanine_NuclExch_SF"/>
</dbReference>
<feature type="domain" description="DH" evidence="3">
    <location>
        <begin position="115"/>
        <end position="328"/>
    </location>
</feature>
<dbReference type="Gene3D" id="2.30.29.30">
    <property type="entry name" value="Pleckstrin-homology domain (PH domain)/Phosphotyrosine-binding domain (PTB)"/>
    <property type="match status" value="1"/>
</dbReference>
<comment type="caution">
    <text evidence="4">The sequence shown here is derived from an EMBL/GenBank/DDBJ whole genome shotgun (WGS) entry which is preliminary data.</text>
</comment>
<dbReference type="OrthoDB" id="660555at2759"/>
<proteinExistence type="predicted"/>
<keyword evidence="1" id="KW-0344">Guanine-nucleotide releasing factor</keyword>
<name>A0A504YF51_FASGI</name>
<dbReference type="PANTHER" id="PTHR22826">
    <property type="entry name" value="RHO GUANINE EXCHANGE FACTOR-RELATED"/>
    <property type="match status" value="1"/>
</dbReference>
<dbReference type="SMART" id="SM00325">
    <property type="entry name" value="RhoGEF"/>
    <property type="match status" value="1"/>
</dbReference>
<evidence type="ECO:0000259" key="3">
    <source>
        <dbReference type="PROSITE" id="PS50010"/>
    </source>
</evidence>
<accession>A0A504YF51</accession>
<feature type="compositionally biased region" description="Polar residues" evidence="2">
    <location>
        <begin position="820"/>
        <end position="836"/>
    </location>
</feature>
<dbReference type="GO" id="GO:0007411">
    <property type="term" value="P:axon guidance"/>
    <property type="evidence" value="ECO:0007669"/>
    <property type="project" value="TreeGrafter"/>
</dbReference>
<feature type="compositionally biased region" description="Polar residues" evidence="2">
    <location>
        <begin position="611"/>
        <end position="629"/>
    </location>
</feature>
<dbReference type="GO" id="GO:0005737">
    <property type="term" value="C:cytoplasm"/>
    <property type="evidence" value="ECO:0007669"/>
    <property type="project" value="TreeGrafter"/>
</dbReference>